<accession>A0A653A7N3</accession>
<dbReference type="PIRSF" id="PIRSF001480">
    <property type="entry name" value="Mannose-6-phosphate_isomerase"/>
    <property type="match status" value="1"/>
</dbReference>
<dbReference type="NCBIfam" id="TIGR00218">
    <property type="entry name" value="manA"/>
    <property type="match status" value="1"/>
</dbReference>
<dbReference type="GO" id="GO:0005975">
    <property type="term" value="P:carbohydrate metabolic process"/>
    <property type="evidence" value="ECO:0007669"/>
    <property type="project" value="InterPro"/>
</dbReference>
<feature type="domain" description="Phosphomannose isomerase type I catalytic" evidence="11">
    <location>
        <begin position="13"/>
        <end position="159"/>
    </location>
</feature>
<reference evidence="13" key="1">
    <citation type="submission" date="2018-07" db="EMBL/GenBank/DDBJ databases">
        <authorList>
            <consortium name="Genoscope - CEA"/>
            <person name="William W."/>
        </authorList>
    </citation>
    <scope>NUCLEOTIDE SEQUENCE</scope>
    <source>
        <strain evidence="13">IK1</strain>
    </source>
</reference>
<dbReference type="PRINTS" id="PR00714">
    <property type="entry name" value="MAN6PISMRASE"/>
</dbReference>
<comment type="catalytic activity">
    <reaction evidence="1">
        <text>D-mannose 6-phosphate = D-fructose 6-phosphate</text>
        <dbReference type="Rhea" id="RHEA:12356"/>
        <dbReference type="ChEBI" id="CHEBI:58735"/>
        <dbReference type="ChEBI" id="CHEBI:61527"/>
        <dbReference type="EC" id="5.3.1.8"/>
    </reaction>
</comment>
<evidence type="ECO:0000256" key="8">
    <source>
        <dbReference type="ARBA" id="ARBA00030762"/>
    </source>
</evidence>
<dbReference type="GO" id="GO:0008270">
    <property type="term" value="F:zinc ion binding"/>
    <property type="evidence" value="ECO:0007669"/>
    <property type="project" value="InterPro"/>
</dbReference>
<dbReference type="Pfam" id="PF21621">
    <property type="entry name" value="MPI_cupin_dom"/>
    <property type="match status" value="1"/>
</dbReference>
<evidence type="ECO:0000259" key="12">
    <source>
        <dbReference type="Pfam" id="PF21621"/>
    </source>
</evidence>
<dbReference type="AlphaFoldDB" id="A0A653A7N3"/>
<keyword evidence="5 10" id="KW-0862">Zinc</keyword>
<keyword evidence="6 13" id="KW-0413">Isomerase</keyword>
<keyword evidence="4 10" id="KW-0479">Metal-binding</keyword>
<evidence type="ECO:0000259" key="11">
    <source>
        <dbReference type="Pfam" id="PF20511"/>
    </source>
</evidence>
<dbReference type="InterPro" id="IPR001250">
    <property type="entry name" value="Man6P_Isoase-1"/>
</dbReference>
<evidence type="ECO:0000256" key="6">
    <source>
        <dbReference type="ARBA" id="ARBA00023235"/>
    </source>
</evidence>
<evidence type="ECO:0000256" key="3">
    <source>
        <dbReference type="ARBA" id="ARBA00011956"/>
    </source>
</evidence>
<dbReference type="EMBL" id="UPXX01000027">
    <property type="protein sequence ID" value="VBB43994.1"/>
    <property type="molecule type" value="Genomic_DNA"/>
</dbReference>
<organism evidence="13">
    <name type="scientific">Uncultured Desulfatiglans sp</name>
    <dbReference type="NCBI Taxonomy" id="1748965"/>
    <lineage>
        <taxon>Bacteria</taxon>
        <taxon>Pseudomonadati</taxon>
        <taxon>Thermodesulfobacteriota</taxon>
        <taxon>Desulfobacteria</taxon>
        <taxon>Desulfatiglandales</taxon>
        <taxon>Desulfatiglandaceae</taxon>
        <taxon>Desulfatiglans</taxon>
        <taxon>environmental samples</taxon>
    </lineage>
</organism>
<protein>
    <recommendedName>
        <fullName evidence="3">mannose-6-phosphate isomerase</fullName>
        <ecNumber evidence="3">5.3.1.8</ecNumber>
    </recommendedName>
    <alternativeName>
        <fullName evidence="7">Phosphohexomutase</fullName>
    </alternativeName>
    <alternativeName>
        <fullName evidence="8">Phosphomannose isomerase</fullName>
    </alternativeName>
</protein>
<evidence type="ECO:0000256" key="5">
    <source>
        <dbReference type="ARBA" id="ARBA00022833"/>
    </source>
</evidence>
<evidence type="ECO:0000256" key="7">
    <source>
        <dbReference type="ARBA" id="ARBA00029741"/>
    </source>
</evidence>
<proteinExistence type="inferred from homology"/>
<dbReference type="InterPro" id="IPR011051">
    <property type="entry name" value="RmlC_Cupin_sf"/>
</dbReference>
<dbReference type="GO" id="GO:0005829">
    <property type="term" value="C:cytosol"/>
    <property type="evidence" value="ECO:0007669"/>
    <property type="project" value="TreeGrafter"/>
</dbReference>
<feature type="binding site" evidence="10">
    <location>
        <position position="108"/>
    </location>
    <ligand>
        <name>Zn(2+)</name>
        <dbReference type="ChEBI" id="CHEBI:29105"/>
    </ligand>
</feature>
<dbReference type="InterPro" id="IPR046457">
    <property type="entry name" value="PMI_typeI_cat"/>
</dbReference>
<feature type="active site" evidence="9">
    <location>
        <position position="287"/>
    </location>
</feature>
<dbReference type="InterPro" id="IPR014710">
    <property type="entry name" value="RmlC-like_jellyroll"/>
</dbReference>
<dbReference type="InterPro" id="IPR049071">
    <property type="entry name" value="MPI_cupin_dom"/>
</dbReference>
<gene>
    <name evidence="13" type="ORF">TRIP_B330172</name>
</gene>
<evidence type="ECO:0000256" key="1">
    <source>
        <dbReference type="ARBA" id="ARBA00000757"/>
    </source>
</evidence>
<feature type="binding site" evidence="10">
    <location>
        <position position="268"/>
    </location>
    <ligand>
        <name>Zn(2+)</name>
        <dbReference type="ChEBI" id="CHEBI:29105"/>
    </ligand>
</feature>
<evidence type="ECO:0000256" key="2">
    <source>
        <dbReference type="ARBA" id="ARBA00010772"/>
    </source>
</evidence>
<dbReference type="Gene3D" id="1.10.441.10">
    <property type="entry name" value="Phosphomannose Isomerase, domain 2"/>
    <property type="match status" value="1"/>
</dbReference>
<dbReference type="CDD" id="cd07011">
    <property type="entry name" value="cupin_PMI_type_I_N"/>
    <property type="match status" value="1"/>
</dbReference>
<dbReference type="SUPFAM" id="SSF51182">
    <property type="entry name" value="RmlC-like cupins"/>
    <property type="match status" value="1"/>
</dbReference>
<dbReference type="GO" id="GO:0004476">
    <property type="term" value="F:mannose-6-phosphate isomerase activity"/>
    <property type="evidence" value="ECO:0007669"/>
    <property type="project" value="UniProtKB-EC"/>
</dbReference>
<feature type="binding site" evidence="10">
    <location>
        <position position="143"/>
    </location>
    <ligand>
        <name>Zn(2+)</name>
        <dbReference type="ChEBI" id="CHEBI:29105"/>
    </ligand>
</feature>
<dbReference type="PANTHER" id="PTHR10309:SF0">
    <property type="entry name" value="MANNOSE-6-PHOSPHATE ISOMERASE"/>
    <property type="match status" value="1"/>
</dbReference>
<name>A0A653A7N3_UNCDX</name>
<feature type="binding site" evidence="10">
    <location>
        <position position="106"/>
    </location>
    <ligand>
        <name>Zn(2+)</name>
        <dbReference type="ChEBI" id="CHEBI:29105"/>
    </ligand>
</feature>
<comment type="similarity">
    <text evidence="2">Belongs to the mannose-6-phosphate isomerase type 1 family.</text>
</comment>
<dbReference type="EC" id="5.3.1.8" evidence="3"/>
<dbReference type="Gene3D" id="2.60.120.10">
    <property type="entry name" value="Jelly Rolls"/>
    <property type="match status" value="2"/>
</dbReference>
<dbReference type="Pfam" id="PF20511">
    <property type="entry name" value="PMI_typeI_cat"/>
    <property type="match status" value="1"/>
</dbReference>
<dbReference type="GO" id="GO:0009298">
    <property type="term" value="P:GDP-mannose biosynthetic process"/>
    <property type="evidence" value="ECO:0007669"/>
    <property type="project" value="InterPro"/>
</dbReference>
<evidence type="ECO:0000256" key="9">
    <source>
        <dbReference type="PIRSR" id="PIRSR001480-1"/>
    </source>
</evidence>
<dbReference type="PANTHER" id="PTHR10309">
    <property type="entry name" value="MANNOSE-6-PHOSPHATE ISOMERASE"/>
    <property type="match status" value="1"/>
</dbReference>
<evidence type="ECO:0000256" key="4">
    <source>
        <dbReference type="ARBA" id="ARBA00022723"/>
    </source>
</evidence>
<dbReference type="InterPro" id="IPR016305">
    <property type="entry name" value="Mannose-6-P_Isomerase"/>
</dbReference>
<sequence length="408" mass="44889">MEKETPFSGLGLLENRVMHYAWGSRTAIPRLLGADEAAAEPWAELWMGAHKKAPSCLVRNGERFLLDRWIAQHPEEVLGTSAASRYGSELPFLFKILAADEPLSIQVHPDRRQAWEGFERENREGVPLDGLDRNFRDPNHKPELLVAVTPFEALKGFRPAAEIGELLGRARVPIQLSGLQGAADGADPQAIRELFRALFELPAGAREQCLEKTMGCARTLDGAHPAFEWVARLGERYRADIGVLAPLFMNLVRLDPGEGFFVAPGELHAYLGGVGLELMANSDNVVRAGLTGKRIDLEGLLGIARFEPHPVEVLQPRTRHPLESVFEVPAEEFGLSRIALREGDCYVAEAEHSVEILLCIEGEALIRDAVTGEVLRLREGSSALVAAAVRSYTVQGRAVLYRAYVPEA</sequence>
<feature type="domain" description="Mannose-6-phosphate isomerase cupin" evidence="12">
    <location>
        <begin position="327"/>
        <end position="404"/>
    </location>
</feature>
<evidence type="ECO:0000256" key="10">
    <source>
        <dbReference type="PIRSR" id="PIRSR001480-2"/>
    </source>
</evidence>
<evidence type="ECO:0000313" key="13">
    <source>
        <dbReference type="EMBL" id="VBB43994.1"/>
    </source>
</evidence>
<comment type="cofactor">
    <cofactor evidence="10">
        <name>Zn(2+)</name>
        <dbReference type="ChEBI" id="CHEBI:29105"/>
    </cofactor>
    <text evidence="10">Binds 1 zinc ion per subunit.</text>
</comment>